<evidence type="ECO:0000259" key="1">
    <source>
        <dbReference type="Pfam" id="PF07866"/>
    </source>
</evidence>
<accession>A0A8J7FB27</accession>
<dbReference type="AlphaFoldDB" id="A0A8J7FB27"/>
<dbReference type="Pfam" id="PF07866">
    <property type="entry name" value="DUF1653"/>
    <property type="match status" value="1"/>
</dbReference>
<reference evidence="2" key="1">
    <citation type="submission" date="2020-10" db="EMBL/GenBank/DDBJ databases">
        <title>Bacterium isolated from coastal waters sediment.</title>
        <authorList>
            <person name="Chen R.-J."/>
            <person name="Lu D.-C."/>
            <person name="Zhu K.-L."/>
            <person name="Du Z.-J."/>
        </authorList>
    </citation>
    <scope>NUCLEOTIDE SEQUENCE</scope>
    <source>
        <strain evidence="2">N1Y112</strain>
    </source>
</reference>
<dbReference type="EMBL" id="JADEYS010000002">
    <property type="protein sequence ID" value="MBE9396184.1"/>
    <property type="molecule type" value="Genomic_DNA"/>
</dbReference>
<name>A0A8J7FB27_9GAMM</name>
<keyword evidence="3" id="KW-1185">Reference proteome</keyword>
<evidence type="ECO:0000313" key="3">
    <source>
        <dbReference type="Proteomes" id="UP000640333"/>
    </source>
</evidence>
<sequence length="76" mass="9042">MTQNYLPEPGRYKHYKGSEYEVLHCARHSETEEWLVVYRQCYGDEGIWVRPLAMFCEQVILDSGEKVERFKAIDVN</sequence>
<evidence type="ECO:0000313" key="2">
    <source>
        <dbReference type="EMBL" id="MBE9396184.1"/>
    </source>
</evidence>
<comment type="caution">
    <text evidence="2">The sequence shown here is derived from an EMBL/GenBank/DDBJ whole genome shotgun (WGS) entry which is preliminary data.</text>
</comment>
<gene>
    <name evidence="2" type="ORF">IOQ59_02790</name>
</gene>
<protein>
    <submittedName>
        <fullName evidence="2">DUF1653 domain-containing protein</fullName>
    </submittedName>
</protein>
<dbReference type="RefSeq" id="WP_193951736.1">
    <property type="nucleotide sequence ID" value="NZ_JADEYS010000002.1"/>
</dbReference>
<dbReference type="InterPro" id="IPR037135">
    <property type="entry name" value="DUF1653-like_dom_sf"/>
</dbReference>
<dbReference type="Gene3D" id="2.30.30.320">
    <property type="entry name" value="DUF1653-like domain"/>
    <property type="match status" value="1"/>
</dbReference>
<organism evidence="2 3">
    <name type="scientific">Pontibacterium sinense</name>
    <dbReference type="NCBI Taxonomy" id="2781979"/>
    <lineage>
        <taxon>Bacteria</taxon>
        <taxon>Pseudomonadati</taxon>
        <taxon>Pseudomonadota</taxon>
        <taxon>Gammaproteobacteria</taxon>
        <taxon>Oceanospirillales</taxon>
        <taxon>Oceanospirillaceae</taxon>
        <taxon>Pontibacterium</taxon>
    </lineage>
</organism>
<dbReference type="InterPro" id="IPR023387">
    <property type="entry name" value="DUF1653-like_dom"/>
</dbReference>
<proteinExistence type="predicted"/>
<feature type="domain" description="DUF1653" evidence="1">
    <location>
        <begin position="10"/>
        <end position="71"/>
    </location>
</feature>
<dbReference type="Proteomes" id="UP000640333">
    <property type="component" value="Unassembled WGS sequence"/>
</dbReference>